<evidence type="ECO:0000313" key="3">
    <source>
        <dbReference type="Proteomes" id="UP001305815"/>
    </source>
</evidence>
<protein>
    <recommendedName>
        <fullName evidence="4">Glycosyltransferase</fullName>
    </recommendedName>
</protein>
<reference evidence="3" key="1">
    <citation type="journal article" date="2023" name="Int. J. Syst. Evol. Microbiol.">
        <title>Claveliimonas bilis gen. nov., sp. nov., deoxycholic acid-producing bacteria isolated from human faeces, and reclassification of Sellimonas monacensis Zenner et al. 2021 as Claveliimonas monacensis comb. nov.</title>
        <authorList>
            <person name="Hisatomi A."/>
            <person name="Kastawa N.W.E.P.G."/>
            <person name="Song I."/>
            <person name="Ohkuma M."/>
            <person name="Fukiya S."/>
            <person name="Sakamoto M."/>
        </authorList>
    </citation>
    <scope>NUCLEOTIDE SEQUENCE [LARGE SCALE GENOMIC DNA]</scope>
    <source>
        <strain evidence="3">12BBH14</strain>
    </source>
</reference>
<dbReference type="EMBL" id="AP027742">
    <property type="protein sequence ID" value="BDZ78703.1"/>
    <property type="molecule type" value="Genomic_DNA"/>
</dbReference>
<organism evidence="2 3">
    <name type="scientific">Claveliimonas bilis</name>
    <dbReference type="NCBI Taxonomy" id="3028070"/>
    <lineage>
        <taxon>Bacteria</taxon>
        <taxon>Bacillati</taxon>
        <taxon>Bacillota</taxon>
        <taxon>Clostridia</taxon>
        <taxon>Lachnospirales</taxon>
        <taxon>Lachnospiraceae</taxon>
        <taxon>Claveliimonas</taxon>
    </lineage>
</organism>
<feature type="transmembrane region" description="Helical" evidence="1">
    <location>
        <begin position="87"/>
        <end position="108"/>
    </location>
</feature>
<proteinExistence type="predicted"/>
<keyword evidence="3" id="KW-1185">Reference proteome</keyword>
<sequence>MKTGVEVSDTQTGLRAFSTRLLDFMLDIEGERYEYEMNVLVTCAKANIPIIEVPIETIYHDKGNSCSHFRKVRDSVRIYRQLLKFSFVSFSSFLLDYVMLAGLILVLNNILLQIFLAVYIPLYPAKILTECTLFLISWLIQKKLIFSVRKSVGIKYPVLIKKSGERI</sequence>
<name>A0ABM8I9B1_9FIRM</name>
<dbReference type="Proteomes" id="UP001305815">
    <property type="component" value="Chromosome"/>
</dbReference>
<evidence type="ECO:0000256" key="1">
    <source>
        <dbReference type="SAM" id="Phobius"/>
    </source>
</evidence>
<keyword evidence="1" id="KW-0812">Transmembrane</keyword>
<keyword evidence="1" id="KW-1133">Transmembrane helix</keyword>
<gene>
    <name evidence="2" type="ORF">Lac1_28860</name>
</gene>
<evidence type="ECO:0008006" key="4">
    <source>
        <dbReference type="Google" id="ProtNLM"/>
    </source>
</evidence>
<evidence type="ECO:0000313" key="2">
    <source>
        <dbReference type="EMBL" id="BDZ78703.1"/>
    </source>
</evidence>
<accession>A0ABM8I9B1</accession>
<feature type="transmembrane region" description="Helical" evidence="1">
    <location>
        <begin position="114"/>
        <end position="140"/>
    </location>
</feature>
<keyword evidence="1" id="KW-0472">Membrane</keyword>